<dbReference type="AlphaFoldDB" id="A0AB36RJ02"/>
<keyword evidence="2" id="KW-0812">Transmembrane</keyword>
<comment type="caution">
    <text evidence="3">The sequence shown here is derived from an EMBL/GenBank/DDBJ whole genome shotgun (WGS) entry which is preliminary data.</text>
</comment>
<feature type="transmembrane region" description="Helical" evidence="2">
    <location>
        <begin position="199"/>
        <end position="223"/>
    </location>
</feature>
<protein>
    <submittedName>
        <fullName evidence="3">Uncharacterized protein</fullName>
    </submittedName>
</protein>
<feature type="transmembrane region" description="Helical" evidence="2">
    <location>
        <begin position="255"/>
        <end position="274"/>
    </location>
</feature>
<evidence type="ECO:0000256" key="2">
    <source>
        <dbReference type="SAM" id="Phobius"/>
    </source>
</evidence>
<evidence type="ECO:0000313" key="4">
    <source>
        <dbReference type="Proteomes" id="UP000218041"/>
    </source>
</evidence>
<name>A0AB36RJ02_9CORY</name>
<accession>A0AB36RJ02</accession>
<evidence type="ECO:0000256" key="1">
    <source>
        <dbReference type="SAM" id="MobiDB-lite"/>
    </source>
</evidence>
<proteinExistence type="predicted"/>
<gene>
    <name evidence="3" type="ORF">CKJ80_10480</name>
</gene>
<dbReference type="EMBL" id="NSGP01000018">
    <property type="protein sequence ID" value="PAT09579.1"/>
    <property type="molecule type" value="Genomic_DNA"/>
</dbReference>
<feature type="region of interest" description="Disordered" evidence="1">
    <location>
        <begin position="14"/>
        <end position="184"/>
    </location>
</feature>
<keyword evidence="2" id="KW-1133">Transmembrane helix</keyword>
<dbReference type="RefSeq" id="WP_095555643.1">
    <property type="nucleotide sequence ID" value="NZ_NSGP01000018.1"/>
</dbReference>
<feature type="compositionally biased region" description="Basic and acidic residues" evidence="1">
    <location>
        <begin position="48"/>
        <end position="59"/>
    </location>
</feature>
<feature type="transmembrane region" description="Helical" evidence="2">
    <location>
        <begin position="229"/>
        <end position="248"/>
    </location>
</feature>
<evidence type="ECO:0000313" key="3">
    <source>
        <dbReference type="EMBL" id="PAT09579.1"/>
    </source>
</evidence>
<sequence length="275" mass="28751">MSEERQLTVAELLARAQQDNPEAGKRRRRRRSLEDGGVSVAELTGSLKKVEARPPESKHSNVPIDAPPQPPKDAKPTGASAPVEVVKVSPKQAETKQPAEPKAPSAGDTAVLRKVSDASAPKAAPKAEPKTEPKAAGASRPVRTEDTSQIPVVAPEPSATAPVEPREKRPVEPAAPVQSPEAVEAAEMDEPVDEGVNPIVLVLLVFVGVLLGVLGFLAFQWVWAHMSTIVAAILGVVAVLAVIFGVRAMRTGKDALTVTMAGIAAVVMAFGPALI</sequence>
<keyword evidence="2" id="KW-0472">Membrane</keyword>
<dbReference type="Proteomes" id="UP000218041">
    <property type="component" value="Unassembled WGS sequence"/>
</dbReference>
<reference evidence="3 4" key="1">
    <citation type="submission" date="2017-08" db="EMBL/GenBank/DDBJ databases">
        <title>Whole genome sequences of 6 clinical strains closest to Corynebacterium imitans.</title>
        <authorList>
            <person name="Bernier A.-M."/>
            <person name="Burdz T."/>
            <person name="Bernard K."/>
        </authorList>
    </citation>
    <scope>NUCLEOTIDE SEQUENCE [LARGE SCALE GENOMIC DNA]</scope>
    <source>
        <strain evidence="3 4">NML92-0415</strain>
    </source>
</reference>
<organism evidence="3 4">
    <name type="scientific">Corynebacterium hadale</name>
    <dbReference type="NCBI Taxonomy" id="2026255"/>
    <lineage>
        <taxon>Bacteria</taxon>
        <taxon>Bacillati</taxon>
        <taxon>Actinomycetota</taxon>
        <taxon>Actinomycetes</taxon>
        <taxon>Mycobacteriales</taxon>
        <taxon>Corynebacteriaceae</taxon>
        <taxon>Corynebacterium</taxon>
    </lineage>
</organism>